<dbReference type="SUPFAM" id="SSF143800">
    <property type="entry name" value="L28p-like"/>
    <property type="match status" value="1"/>
</dbReference>
<dbReference type="InterPro" id="IPR037147">
    <property type="entry name" value="Ribosomal_bL28_sf"/>
</dbReference>
<evidence type="ECO:0000256" key="5">
    <source>
        <dbReference type="SAM" id="MobiDB-lite"/>
    </source>
</evidence>
<dbReference type="InterPro" id="IPR034704">
    <property type="entry name" value="Ribosomal_bL28/bL31-like_sf"/>
</dbReference>
<dbReference type="OrthoDB" id="312542at2759"/>
<feature type="region of interest" description="Disordered" evidence="5">
    <location>
        <begin position="216"/>
        <end position="243"/>
    </location>
</feature>
<comment type="caution">
    <text evidence="6">The sequence shown here is derived from an EMBL/GenBank/DDBJ whole genome shotgun (WGS) entry which is preliminary data.</text>
</comment>
<dbReference type="AlphaFoldDB" id="A0A1R2CMN1"/>
<dbReference type="FunFam" id="2.30.170.40:FF:000003">
    <property type="entry name" value="54S ribosomal protein L24"/>
    <property type="match status" value="1"/>
</dbReference>
<dbReference type="PANTHER" id="PTHR13528">
    <property type="entry name" value="39S RIBOSOMAL PROTEIN L28, MITOCHONDRIAL"/>
    <property type="match status" value="1"/>
</dbReference>
<dbReference type="GO" id="GO:0005762">
    <property type="term" value="C:mitochondrial large ribosomal subunit"/>
    <property type="evidence" value="ECO:0007669"/>
    <property type="project" value="TreeGrafter"/>
</dbReference>
<comment type="similarity">
    <text evidence="1">Belongs to the bacterial ribosomal protein bL28 family.</text>
</comment>
<evidence type="ECO:0000256" key="3">
    <source>
        <dbReference type="ARBA" id="ARBA00023274"/>
    </source>
</evidence>
<gene>
    <name evidence="6" type="ORF">SteCoe_7423</name>
</gene>
<dbReference type="Gene3D" id="2.30.170.40">
    <property type="entry name" value="Ribosomal protein L28/L24"/>
    <property type="match status" value="1"/>
</dbReference>
<organism evidence="6 7">
    <name type="scientific">Stentor coeruleus</name>
    <dbReference type="NCBI Taxonomy" id="5963"/>
    <lineage>
        <taxon>Eukaryota</taxon>
        <taxon>Sar</taxon>
        <taxon>Alveolata</taxon>
        <taxon>Ciliophora</taxon>
        <taxon>Postciliodesmatophora</taxon>
        <taxon>Heterotrichea</taxon>
        <taxon>Heterotrichida</taxon>
        <taxon>Stentoridae</taxon>
        <taxon>Stentor</taxon>
    </lineage>
</organism>
<keyword evidence="3" id="KW-0687">Ribonucleoprotein</keyword>
<name>A0A1R2CMN1_9CILI</name>
<evidence type="ECO:0000256" key="4">
    <source>
        <dbReference type="ARBA" id="ARBA00035269"/>
    </source>
</evidence>
<accession>A0A1R2CMN1</accession>
<dbReference type="Proteomes" id="UP000187209">
    <property type="component" value="Unassembled WGS sequence"/>
</dbReference>
<evidence type="ECO:0000313" key="7">
    <source>
        <dbReference type="Proteomes" id="UP000187209"/>
    </source>
</evidence>
<dbReference type="InterPro" id="IPR026569">
    <property type="entry name" value="Ribosomal_bL28"/>
</dbReference>
<evidence type="ECO:0000256" key="1">
    <source>
        <dbReference type="ARBA" id="ARBA00008760"/>
    </source>
</evidence>
<evidence type="ECO:0000256" key="2">
    <source>
        <dbReference type="ARBA" id="ARBA00022980"/>
    </source>
</evidence>
<evidence type="ECO:0000313" key="6">
    <source>
        <dbReference type="EMBL" id="OMJ90225.1"/>
    </source>
</evidence>
<reference evidence="6 7" key="1">
    <citation type="submission" date="2016-11" db="EMBL/GenBank/DDBJ databases">
        <title>The macronuclear genome of Stentor coeruleus: a giant cell with tiny introns.</title>
        <authorList>
            <person name="Slabodnick M."/>
            <person name="Ruby J.G."/>
            <person name="Reiff S.B."/>
            <person name="Swart E.C."/>
            <person name="Gosai S."/>
            <person name="Prabakaran S."/>
            <person name="Witkowska E."/>
            <person name="Larue G.E."/>
            <person name="Fisher S."/>
            <person name="Freeman R.M."/>
            <person name="Gunawardena J."/>
            <person name="Chu W."/>
            <person name="Stover N.A."/>
            <person name="Gregory B.D."/>
            <person name="Nowacki M."/>
            <person name="Derisi J."/>
            <person name="Roy S.W."/>
            <person name="Marshall W.F."/>
            <person name="Sood P."/>
        </authorList>
    </citation>
    <scope>NUCLEOTIDE SEQUENCE [LARGE SCALE GENOMIC DNA]</scope>
    <source>
        <strain evidence="6">WM001</strain>
    </source>
</reference>
<feature type="compositionally biased region" description="Basic residues" evidence="5">
    <location>
        <begin position="233"/>
        <end position="243"/>
    </location>
</feature>
<keyword evidence="2" id="KW-0689">Ribosomal protein</keyword>
<dbReference type="EMBL" id="MPUH01000107">
    <property type="protein sequence ID" value="OMJ90225.1"/>
    <property type="molecule type" value="Genomic_DNA"/>
</dbReference>
<proteinExistence type="inferred from homology"/>
<dbReference type="Pfam" id="PF00830">
    <property type="entry name" value="Ribosomal_L28"/>
    <property type="match status" value="1"/>
</dbReference>
<keyword evidence="7" id="KW-1185">Reference proteome</keyword>
<protein>
    <recommendedName>
        <fullName evidence="4">Large ribosomal subunit protein bL28m</fullName>
    </recommendedName>
</protein>
<dbReference type="GO" id="GO:0003735">
    <property type="term" value="F:structural constituent of ribosome"/>
    <property type="evidence" value="ECO:0007669"/>
    <property type="project" value="InterPro"/>
</dbReference>
<dbReference type="PANTHER" id="PTHR13528:SF2">
    <property type="entry name" value="LARGE RIBOSOMAL SUBUNIT PROTEIN BL28M"/>
    <property type="match status" value="1"/>
</dbReference>
<feature type="compositionally biased region" description="Basic and acidic residues" evidence="5">
    <location>
        <begin position="217"/>
        <end position="232"/>
    </location>
</feature>
<sequence>MLAFLARTFASKKSQKGLYHAKDIRTGYSYTFSHKATKRTWKPNVHTKKLWSTTLNRMLELPVTIEALRVIRKKGGVDNYLLNTEPQQVRSKFGDLLRSYIEKKKEDPSWPVPYIPGTRKARKTLRSKEEYKNTVIWRPLELRNKDMSMEMFNRYDPNAPIRPDYFKEKNIKEKLAQSEISKTTMKEKKFEYLSGNLLKDITDGISKQLELDAISNNREDKLKDPKSRENKFLKRFKAKTSGK</sequence>